<feature type="transmembrane region" description="Helical" evidence="1">
    <location>
        <begin position="6"/>
        <end position="22"/>
    </location>
</feature>
<name>A0A143BI89_9BACT</name>
<evidence type="ECO:0000256" key="1">
    <source>
        <dbReference type="SAM" id="Phobius"/>
    </source>
</evidence>
<feature type="transmembrane region" description="Helical" evidence="1">
    <location>
        <begin position="29"/>
        <end position="46"/>
    </location>
</feature>
<dbReference type="EMBL" id="CP011454">
    <property type="protein sequence ID" value="AMW04718.1"/>
    <property type="molecule type" value="Genomic_DNA"/>
</dbReference>
<dbReference type="RefSeq" id="WP_026850472.1">
    <property type="nucleotide sequence ID" value="NZ_CP011454.1"/>
</dbReference>
<reference evidence="2 3" key="2">
    <citation type="journal article" date="2016" name="Environ. Microbiol. Rep.">
        <title>Metagenomic evidence for the presence of phototrophic Gemmatimonadetes bacteria in diverse environments.</title>
        <authorList>
            <person name="Zeng Y."/>
            <person name="Baumbach J."/>
            <person name="Barbosa E.G."/>
            <person name="Azevedo V."/>
            <person name="Zhang C."/>
            <person name="Koblizek M."/>
        </authorList>
    </citation>
    <scope>NUCLEOTIDE SEQUENCE [LARGE SCALE GENOMIC DNA]</scope>
    <source>
        <strain evidence="2 3">AP64</strain>
    </source>
</reference>
<evidence type="ECO:0000313" key="2">
    <source>
        <dbReference type="EMBL" id="AMW04718.1"/>
    </source>
</evidence>
<evidence type="ECO:0000313" key="3">
    <source>
        <dbReference type="Proteomes" id="UP000076404"/>
    </source>
</evidence>
<proteinExistence type="predicted"/>
<keyword evidence="3" id="KW-1185">Reference proteome</keyword>
<keyword evidence="1" id="KW-0472">Membrane</keyword>
<keyword evidence="1" id="KW-0812">Transmembrane</keyword>
<gene>
    <name evidence="2" type="ORF">GEMMAAP_07430</name>
</gene>
<feature type="transmembrane region" description="Helical" evidence="1">
    <location>
        <begin position="52"/>
        <end position="71"/>
    </location>
</feature>
<reference evidence="2 3" key="1">
    <citation type="journal article" date="2014" name="Proc. Natl. Acad. Sci. U.S.A.">
        <title>Functional type 2 photosynthetic reaction centers found in the rare bacterial phylum Gemmatimonadetes.</title>
        <authorList>
            <person name="Zeng Y."/>
            <person name="Feng F."/>
            <person name="Medova H."/>
            <person name="Dean J."/>
            <person name="Koblizek M."/>
        </authorList>
    </citation>
    <scope>NUCLEOTIDE SEQUENCE [LARGE SCALE GENOMIC DNA]</scope>
    <source>
        <strain evidence="2 3">AP64</strain>
    </source>
</reference>
<sequence length="78" mass="8526">MPTQLTIALSLVCTLVAAYFWKSRPQKRSAALFPLGISAVLGSSVAKDSNVWWSMALSVLAIALFLTALWMQKSEPKN</sequence>
<dbReference type="AlphaFoldDB" id="A0A143BI89"/>
<protein>
    <submittedName>
        <fullName evidence="2">Uncharacterized protein</fullName>
    </submittedName>
</protein>
<dbReference type="Proteomes" id="UP000076404">
    <property type="component" value="Chromosome"/>
</dbReference>
<accession>A0A143BI89</accession>
<organism evidence="2 3">
    <name type="scientific">Gemmatimonas phototrophica</name>
    <dbReference type="NCBI Taxonomy" id="1379270"/>
    <lineage>
        <taxon>Bacteria</taxon>
        <taxon>Pseudomonadati</taxon>
        <taxon>Gemmatimonadota</taxon>
        <taxon>Gemmatimonadia</taxon>
        <taxon>Gemmatimonadales</taxon>
        <taxon>Gemmatimonadaceae</taxon>
        <taxon>Gemmatimonas</taxon>
    </lineage>
</organism>
<keyword evidence="1" id="KW-1133">Transmembrane helix</keyword>
<dbReference type="KEGG" id="gph:GEMMAAP_07430"/>